<dbReference type="GO" id="GO:0032039">
    <property type="term" value="C:integrator complex"/>
    <property type="evidence" value="ECO:0007669"/>
    <property type="project" value="InterPro"/>
</dbReference>
<dbReference type="WBParaSite" id="nRc.2.0.1.t12911-RA">
    <property type="protein sequence ID" value="nRc.2.0.1.t12911-RA"/>
    <property type="gene ID" value="nRc.2.0.1.g12911"/>
</dbReference>
<dbReference type="Proteomes" id="UP000887565">
    <property type="component" value="Unplaced"/>
</dbReference>
<evidence type="ECO:0000256" key="1">
    <source>
        <dbReference type="SAM" id="MobiDB-lite"/>
    </source>
</evidence>
<evidence type="ECO:0000259" key="2">
    <source>
        <dbReference type="Pfam" id="PF12432"/>
    </source>
</evidence>
<name>A0A915IFF1_ROMCU</name>
<dbReference type="InterPro" id="IPR053966">
    <property type="entry name" value="INTS1_INTS2-bd"/>
</dbReference>
<organism evidence="4 5">
    <name type="scientific">Romanomermis culicivorax</name>
    <name type="common">Nematode worm</name>
    <dbReference type="NCBI Taxonomy" id="13658"/>
    <lineage>
        <taxon>Eukaryota</taxon>
        <taxon>Metazoa</taxon>
        <taxon>Ecdysozoa</taxon>
        <taxon>Nematoda</taxon>
        <taxon>Enoplea</taxon>
        <taxon>Dorylaimia</taxon>
        <taxon>Mermithida</taxon>
        <taxon>Mermithoidea</taxon>
        <taxon>Mermithidae</taxon>
        <taxon>Romanomermis</taxon>
    </lineage>
</organism>
<protein>
    <submittedName>
        <fullName evidence="5">DUF3677 domain-containing protein</fullName>
    </submittedName>
</protein>
<dbReference type="PANTHER" id="PTHR21224">
    <property type="entry name" value="INTEGRATOR COMPLEX SUBUNIT 1"/>
    <property type="match status" value="1"/>
</dbReference>
<dbReference type="InterPro" id="IPR038902">
    <property type="entry name" value="INTS1"/>
</dbReference>
<proteinExistence type="predicted"/>
<reference evidence="5" key="1">
    <citation type="submission" date="2022-11" db="UniProtKB">
        <authorList>
            <consortium name="WormBaseParasite"/>
        </authorList>
    </citation>
    <scope>IDENTIFICATION</scope>
</reference>
<evidence type="ECO:0000313" key="5">
    <source>
        <dbReference type="WBParaSite" id="nRc.2.0.1.t12911-RA"/>
    </source>
</evidence>
<accession>A0A915IFF1</accession>
<evidence type="ECO:0000313" key="4">
    <source>
        <dbReference type="Proteomes" id="UP000887565"/>
    </source>
</evidence>
<dbReference type="InterPro" id="IPR022145">
    <property type="entry name" value="INTS1_RPB2-bd"/>
</dbReference>
<feature type="domain" description="Integrator complex subunit 1 RPB2-binding" evidence="2">
    <location>
        <begin position="428"/>
        <end position="582"/>
    </location>
</feature>
<keyword evidence="4" id="KW-1185">Reference proteome</keyword>
<dbReference type="PANTHER" id="PTHR21224:SF1">
    <property type="entry name" value="INTEGRATOR COMPLEX SUBUNIT 1"/>
    <property type="match status" value="1"/>
</dbReference>
<dbReference type="Pfam" id="PF12432">
    <property type="entry name" value="INTS1_RP2B-bd"/>
    <property type="match status" value="1"/>
</dbReference>
<sequence length="1560" mass="177230">MISKKDDVVLTTKTIVESNRLRSFFGLLINRYLQSCWIKARIDFLVCPVANLHDKDIITREIVSLATEGVQVCSFLFMDKKSSLVKKLTLPAKSKGSSSSGSGFIPLGARSGTPDASGNAGVKREAGSNLVGLAAKRARLDPKSTAIGPAPRKELDWQSMAIEVTLLDIFDTLQEAEKAGKNKQIEQLMCGVIKRLNDNKFKSPDPFLTSLLCYLCRCKANYFQYDSVLEGLFCLMRRPAPLVPPKLPLSVAAQPKTSSVLLSLTSHVIVTVILPRSDWPDLVVRAYLDDSLADRYWVDRPECSRLVSLAESAFDTVKPSSGLLSLLQSNYDSVNKAVLSETTSTANISINHGNNSPMPQIEDRSDAVLDDSLAINEENPVGSLLEQSMEISLNTSEIRRSSSDQMLKQLQNQPSFIGGHCKFDRISIKEMTIETLRDVWLRRAEAITKSLVKTMQNCCGYREVRIAAAQKLDSWIQNPKLQKTCVELMLFVCVNSKELSDGDQEVITNLLKLRLLKSKSLANNFCIAIRELLQQNEFYLKLIVRSTINNEFASITHRSPNNMFILSQCFHHDQIRFTKCLADVFYDFLIDKDDHTKNLRILLREIVKNQRKFTRILFLEKPDYYTKDGWPSEHERNLCLKIIQESPVNEEILYKICLVGALPNLSLHFSQAIDLVDQMIKKVAAACSDGKFFFFDSPSSIKITKLELIELLFSCCTYKVPDLSSLPTGYVAPSLAVTTWYWRVIVILLIFGAHNIETVGKMLWNDYPTIRLLMQMLMIEDYNFPPLSDSVNGMSGEQIKLKDLQVSELEKQEILELENHLAAATTKQIISENNSHLLAQLMRCDPKGPARRPTPAAIEHIKLINQQYQLGLRLSKSREPDFLLEIINSQGASHSLSWLVNLIQKNEGSLSVLPIQCLCEFLIHQLEKQQDLSNFDAISIGNDEQSNIFNERRVNEMKERLRNVLWSDNRELDQNFRETLIYFAKRLQAPVAQDRRIVTMALNVLTTNNLYELSNDFWLDNIDKLSNFLCVETELCNILLKSSGQGDKLLIQWGDTAAVLDSGFVSACLLLLAFDQFKGSSEYNALYSSLFPTSASIAEAFLIDTTEKVDFIPISIRSRLLFSGDELIVNNVLSFMEDQEIVESVEYFGLPIRNVSKLLKILDEICSSDDRRLIFEKLTDIQIKNLPKFVDAYRLSGAENGLIYLEFFRKNIEGTTICGIVKSESEPMEIDEKSSVIAESVKSNPFKSDKMENYVHFLFDDDVKEFDLDLFNKLIFELPLNPTLGTKTVALLCLICRRKEFLRLVDQNLDRFCLLFAVLHKFCPEFKNFLKILRESNSVLERLDKNIKYLIDGMTDAQDVEKKNKKIETHETPNSQLNYIMGKLRTQKSSDVGSKTDLSDCIQVIFGPTSPDELSLSKQLLSIIPHEIPMEILNDICSLLLESHRNDLRSQNVIDFIAAVVDLPRLWVGRDLKLPRHHKAENILNLSPEKIKVLLEYSTDCFRNLRDSDKSDDLFKSKSFQVALKTCRNLLLSCLKEDDRDFVKSLVLWMKEQSAIPENE</sequence>
<feature type="compositionally biased region" description="Low complexity" evidence="1">
    <location>
        <begin position="93"/>
        <end position="103"/>
    </location>
</feature>
<feature type="region of interest" description="Disordered" evidence="1">
    <location>
        <begin position="92"/>
        <end position="123"/>
    </location>
</feature>
<feature type="domain" description="Integrator complex subunit 1 INTS2-binding" evidence="3">
    <location>
        <begin position="1042"/>
        <end position="1202"/>
    </location>
</feature>
<evidence type="ECO:0000259" key="3">
    <source>
        <dbReference type="Pfam" id="PF22929"/>
    </source>
</evidence>
<dbReference type="Pfam" id="PF22929">
    <property type="entry name" value="INTS1_INTS2-bd"/>
    <property type="match status" value="1"/>
</dbReference>
<dbReference type="GO" id="GO:0034474">
    <property type="term" value="P:U2 snRNA 3'-end processing"/>
    <property type="evidence" value="ECO:0007669"/>
    <property type="project" value="InterPro"/>
</dbReference>